<reference evidence="2" key="1">
    <citation type="journal article" date="2018" name="Genome Biol.">
        <title>SKESA: strategic k-mer extension for scrupulous assemblies.</title>
        <authorList>
            <person name="Souvorov A."/>
            <person name="Agarwala R."/>
            <person name="Lipman D.J."/>
        </authorList>
    </citation>
    <scope>NUCLEOTIDE SEQUENCE</scope>
    <source>
        <strain evidence="2">1930</strain>
    </source>
</reference>
<dbReference type="Proteomes" id="UP000464718">
    <property type="component" value="Chromosome ii"/>
</dbReference>
<feature type="transmembrane region" description="Helical" evidence="1">
    <location>
        <begin position="49"/>
        <end position="68"/>
    </location>
</feature>
<dbReference type="Proteomes" id="UP000856022">
    <property type="component" value="Unassembled WGS sequence"/>
</dbReference>
<keyword evidence="1" id="KW-0812">Transmembrane</keyword>
<dbReference type="EMBL" id="CP034299">
    <property type="protein sequence ID" value="QHH11487.1"/>
    <property type="molecule type" value="Genomic_DNA"/>
</dbReference>
<sequence length="238" mass="26931">MPNITQIHISSTFFWKQVVRMKTQIVKQAETAQNNVITDESKRIIYKSCLSALMIVAISILVNLSIRLDYVVLGSSLGEVSITETLQVIMLAIASWSFFQLSKQEEQVKHAAILISGFFAVLIIRELDYWMDMIRHGSWVFPALTVTALACAKAYQGGKGTVNEMARILQVPHMKLLIGAVVLLLVFSRLYGMGSFWQQVMNESYIRDVKNISEEGMELLCYCLIALSAVRMRREITE</sequence>
<dbReference type="OrthoDB" id="1425700at2"/>
<accession>A0A2R9VTD7</accession>
<evidence type="ECO:0000256" key="1">
    <source>
        <dbReference type="SAM" id="Phobius"/>
    </source>
</evidence>
<organism evidence="2">
    <name type="scientific">Vibrio parahaemolyticus</name>
    <dbReference type="NCBI Taxonomy" id="670"/>
    <lineage>
        <taxon>Bacteria</taxon>
        <taxon>Pseudomonadati</taxon>
        <taxon>Pseudomonadota</taxon>
        <taxon>Gammaproteobacteria</taxon>
        <taxon>Vibrionales</taxon>
        <taxon>Vibrionaceae</taxon>
        <taxon>Vibrio</taxon>
    </lineage>
</organism>
<proteinExistence type="predicted"/>
<reference evidence="2" key="4">
    <citation type="submission" date="2019-12" db="EMBL/GenBank/DDBJ databases">
        <authorList>
            <consortium name="NCBI Pathogen Detection Project"/>
        </authorList>
    </citation>
    <scope>NUCLEOTIDE SEQUENCE</scope>
    <source>
        <strain evidence="2">1930</strain>
    </source>
</reference>
<evidence type="ECO:0000313" key="5">
    <source>
        <dbReference type="Proteomes" id="UP000321504"/>
    </source>
</evidence>
<feature type="transmembrane region" description="Helical" evidence="1">
    <location>
        <begin position="111"/>
        <end position="131"/>
    </location>
</feature>
<evidence type="ECO:0000313" key="3">
    <source>
        <dbReference type="EMBL" id="QHH11487.1"/>
    </source>
</evidence>
<protein>
    <submittedName>
        <fullName evidence="2">Uncharacterized protein</fullName>
    </submittedName>
</protein>
<keyword evidence="1" id="KW-0472">Membrane</keyword>
<name>A0A2R9VTD7_VIBPH</name>
<dbReference type="Proteomes" id="UP000321504">
    <property type="component" value="Unassembled WGS sequence"/>
</dbReference>
<feature type="transmembrane region" description="Helical" evidence="1">
    <location>
        <begin position="176"/>
        <end position="196"/>
    </location>
</feature>
<gene>
    <name evidence="3" type="ORF">EHC69_19490</name>
    <name evidence="4" type="ORF">FVP01_00595</name>
    <name evidence="2" type="ORF">I7278_08425</name>
</gene>
<reference evidence="4 5" key="3">
    <citation type="submission" date="2019-08" db="EMBL/GenBank/DDBJ databases">
        <title>Emerging of two pre-pandemic pathogenic O4:KUT lineages of Vibrio parahaemolyticus in coastal eastern China.</title>
        <authorList>
            <person name="Yu H."/>
        </authorList>
    </citation>
    <scope>NUCLEOTIDE SEQUENCE [LARGE SCALE GENOMIC DNA]</scope>
    <source>
        <strain evidence="4 5">HZ17-383</strain>
    </source>
</reference>
<dbReference type="OMA" id="YVFDGAW"/>
<keyword evidence="1" id="KW-1133">Transmembrane helix</keyword>
<reference evidence="3 6" key="2">
    <citation type="submission" date="2018-12" db="EMBL/GenBank/DDBJ databases">
        <title>Genomic insights into the evolutionary origins and pathogenicity of five Vibrio parahaemolyticus strains isolated from the shrimp with acute hepatopancreatic necrosis disease (AHPND).</title>
        <authorList>
            <person name="Yang Q."/>
            <person name="Dong X."/>
            <person name="Xie G."/>
            <person name="Fu S."/>
            <person name="Zou P."/>
            <person name="Sun J."/>
            <person name="Wang Y."/>
            <person name="Huang J."/>
        </authorList>
    </citation>
    <scope>NUCLEOTIDE SEQUENCE [LARGE SCALE GENOMIC DNA]</scope>
    <source>
        <strain evidence="3 6">20160303005-1</strain>
    </source>
</reference>
<evidence type="ECO:0000313" key="2">
    <source>
        <dbReference type="EMBL" id="HAS6676834.1"/>
    </source>
</evidence>
<dbReference type="AlphaFoldDB" id="A0A2R9VTD7"/>
<evidence type="ECO:0000313" key="6">
    <source>
        <dbReference type="Proteomes" id="UP000464718"/>
    </source>
</evidence>
<dbReference type="EMBL" id="DACQKT010000003">
    <property type="protein sequence ID" value="HAS6676834.1"/>
    <property type="molecule type" value="Genomic_DNA"/>
</dbReference>
<dbReference type="EMBL" id="VRMQ01000001">
    <property type="protein sequence ID" value="TXN17520.1"/>
    <property type="molecule type" value="Genomic_DNA"/>
</dbReference>
<evidence type="ECO:0000313" key="4">
    <source>
        <dbReference type="EMBL" id="TXN17520.1"/>
    </source>
</evidence>
<feature type="transmembrane region" description="Helical" evidence="1">
    <location>
        <begin position="137"/>
        <end position="155"/>
    </location>
</feature>